<evidence type="ECO:0000256" key="6">
    <source>
        <dbReference type="ARBA" id="ARBA00023136"/>
    </source>
</evidence>
<keyword evidence="6" id="KW-0472">Membrane</keyword>
<evidence type="ECO:0000313" key="11">
    <source>
        <dbReference type="Proteomes" id="UP000030652"/>
    </source>
</evidence>
<evidence type="ECO:0000259" key="9">
    <source>
        <dbReference type="PROSITE" id="PS50042"/>
    </source>
</evidence>
<keyword evidence="4" id="KW-1133">Transmembrane helix</keyword>
<dbReference type="PRINTS" id="PR00103">
    <property type="entry name" value="CAMPKINASE"/>
</dbReference>
<dbReference type="GO" id="GO:0016020">
    <property type="term" value="C:membrane"/>
    <property type="evidence" value="ECO:0007669"/>
    <property type="project" value="UniProtKB-SubCell"/>
</dbReference>
<keyword evidence="7" id="KW-1071">Ligand-gated ion channel</keyword>
<evidence type="ECO:0000256" key="8">
    <source>
        <dbReference type="ARBA" id="ARBA00023303"/>
    </source>
</evidence>
<dbReference type="Gene3D" id="2.60.120.10">
    <property type="entry name" value="Jelly Rolls"/>
    <property type="match status" value="1"/>
</dbReference>
<dbReference type="PROSITE" id="PS50042">
    <property type="entry name" value="CNMP_BINDING_3"/>
    <property type="match status" value="1"/>
</dbReference>
<evidence type="ECO:0000313" key="10">
    <source>
        <dbReference type="EMBL" id="KHE92087.1"/>
    </source>
</evidence>
<dbReference type="GO" id="GO:0005221">
    <property type="term" value="F:intracellularly cyclic nucleotide-activated monoatomic cation channel activity"/>
    <property type="evidence" value="ECO:0007669"/>
    <property type="project" value="InterPro"/>
</dbReference>
<dbReference type="InterPro" id="IPR050866">
    <property type="entry name" value="CNG_cation_channel"/>
</dbReference>
<keyword evidence="8" id="KW-0407">Ion channel</keyword>
<organism evidence="10 11">
    <name type="scientific">Candidatus Scalindua brodae</name>
    <dbReference type="NCBI Taxonomy" id="237368"/>
    <lineage>
        <taxon>Bacteria</taxon>
        <taxon>Pseudomonadati</taxon>
        <taxon>Planctomycetota</taxon>
        <taxon>Candidatus Brocadiia</taxon>
        <taxon>Candidatus Brocadiales</taxon>
        <taxon>Candidatus Scalinduaceae</taxon>
        <taxon>Candidatus Scalindua</taxon>
    </lineage>
</organism>
<dbReference type="PROSITE" id="PS00889">
    <property type="entry name" value="CNMP_BINDING_2"/>
    <property type="match status" value="1"/>
</dbReference>
<dbReference type="EMBL" id="JRYO01000152">
    <property type="protein sequence ID" value="KHE92087.1"/>
    <property type="molecule type" value="Genomic_DNA"/>
</dbReference>
<evidence type="ECO:0000256" key="4">
    <source>
        <dbReference type="ARBA" id="ARBA00022989"/>
    </source>
</evidence>
<dbReference type="PANTHER" id="PTHR45638">
    <property type="entry name" value="CYCLIC NUCLEOTIDE-GATED CATION CHANNEL SUBUNIT A"/>
    <property type="match status" value="1"/>
</dbReference>
<dbReference type="AlphaFoldDB" id="A0A0B0EG72"/>
<dbReference type="SMART" id="SM00100">
    <property type="entry name" value="cNMP"/>
    <property type="match status" value="1"/>
</dbReference>
<keyword evidence="2" id="KW-0813">Transport</keyword>
<comment type="subcellular location">
    <subcellularLocation>
        <location evidence="1">Membrane</location>
        <topology evidence="1">Multi-pass membrane protein</topology>
    </subcellularLocation>
</comment>
<dbReference type="PANTHER" id="PTHR45638:SF11">
    <property type="entry name" value="CYCLIC NUCLEOTIDE-GATED CATION CHANNEL SUBUNIT A"/>
    <property type="match status" value="1"/>
</dbReference>
<dbReference type="InterPro" id="IPR000595">
    <property type="entry name" value="cNMP-bd_dom"/>
</dbReference>
<dbReference type="Pfam" id="PF00027">
    <property type="entry name" value="cNMP_binding"/>
    <property type="match status" value="1"/>
</dbReference>
<accession>A0A0B0EG72</accession>
<dbReference type="InterPro" id="IPR018490">
    <property type="entry name" value="cNMP-bd_dom_sf"/>
</dbReference>
<name>A0A0B0EG72_9BACT</name>
<evidence type="ECO:0000256" key="2">
    <source>
        <dbReference type="ARBA" id="ARBA00022448"/>
    </source>
</evidence>
<protein>
    <submittedName>
        <fullName evidence="10">Transcriptional regulator of Crp/Fnr family protein</fullName>
    </submittedName>
</protein>
<keyword evidence="3" id="KW-0812">Transmembrane</keyword>
<dbReference type="CDD" id="cd00038">
    <property type="entry name" value="CAP_ED"/>
    <property type="match status" value="1"/>
</dbReference>
<evidence type="ECO:0000256" key="1">
    <source>
        <dbReference type="ARBA" id="ARBA00004141"/>
    </source>
</evidence>
<dbReference type="Proteomes" id="UP000030652">
    <property type="component" value="Unassembled WGS sequence"/>
</dbReference>
<dbReference type="SUPFAM" id="SSF51206">
    <property type="entry name" value="cAMP-binding domain-like"/>
    <property type="match status" value="1"/>
</dbReference>
<proteinExistence type="predicted"/>
<gene>
    <name evidence="10" type="primary">crp_4</name>
    <name evidence="10" type="ORF">SCABRO_02138</name>
</gene>
<sequence>MKDGEGSLGRDYKDGDIIFEENSIGKEMYIILTGKVKVIKEKGDVETILATLEEGDFFGEMSLFDNNPRSASVKALGNVKLLEINQKNFLKKISRDPSLAFRMLEKMSQRIRKTDEKILNCTVEIKDFIEDHQEFV</sequence>
<reference evidence="10 11" key="1">
    <citation type="submission" date="2014-10" db="EMBL/GenBank/DDBJ databases">
        <title>Draft genome of anammox bacterium scalindua brodae, obtained using differential coverage binning of sequence data from two enrichment reactors.</title>
        <authorList>
            <person name="Speth D.R."/>
            <person name="Russ L."/>
            <person name="Kartal B."/>
            <person name="Op den Camp H.J."/>
            <person name="Dutilh B.E."/>
            <person name="Jetten M.S."/>
        </authorList>
    </citation>
    <scope>NUCLEOTIDE SEQUENCE [LARGE SCALE GENOMIC DNA]</scope>
    <source>
        <strain evidence="10">RU1</strain>
    </source>
</reference>
<evidence type="ECO:0000256" key="5">
    <source>
        <dbReference type="ARBA" id="ARBA00023065"/>
    </source>
</evidence>
<keyword evidence="5" id="KW-0406">Ion transport</keyword>
<evidence type="ECO:0000256" key="3">
    <source>
        <dbReference type="ARBA" id="ARBA00022692"/>
    </source>
</evidence>
<comment type="caution">
    <text evidence="10">The sequence shown here is derived from an EMBL/GenBank/DDBJ whole genome shotgun (WGS) entry which is preliminary data.</text>
</comment>
<dbReference type="InterPro" id="IPR018488">
    <property type="entry name" value="cNMP-bd_CS"/>
</dbReference>
<dbReference type="InterPro" id="IPR014710">
    <property type="entry name" value="RmlC-like_jellyroll"/>
</dbReference>
<evidence type="ECO:0000256" key="7">
    <source>
        <dbReference type="ARBA" id="ARBA00023286"/>
    </source>
</evidence>
<dbReference type="eggNOG" id="COG0664">
    <property type="taxonomic scope" value="Bacteria"/>
</dbReference>
<dbReference type="GO" id="GO:0044877">
    <property type="term" value="F:protein-containing complex binding"/>
    <property type="evidence" value="ECO:0007669"/>
    <property type="project" value="TreeGrafter"/>
</dbReference>
<feature type="domain" description="Cyclic nucleotide-binding" evidence="9">
    <location>
        <begin position="12"/>
        <end position="110"/>
    </location>
</feature>